<evidence type="ECO:0000259" key="1">
    <source>
        <dbReference type="Pfam" id="PF01464"/>
    </source>
</evidence>
<dbReference type="InterPro" id="IPR008258">
    <property type="entry name" value="Transglycosylase_SLT_dom_1"/>
</dbReference>
<dbReference type="Gene3D" id="1.10.530.10">
    <property type="match status" value="1"/>
</dbReference>
<organism evidence="2 3">
    <name type="scientific">Paraliobacillus quinghaiensis</name>
    <dbReference type="NCBI Taxonomy" id="470815"/>
    <lineage>
        <taxon>Bacteria</taxon>
        <taxon>Bacillati</taxon>
        <taxon>Bacillota</taxon>
        <taxon>Bacilli</taxon>
        <taxon>Bacillales</taxon>
        <taxon>Bacillaceae</taxon>
        <taxon>Paraliobacillus</taxon>
    </lineage>
</organism>
<comment type="caution">
    <text evidence="2">The sequence shown here is derived from an EMBL/GenBank/DDBJ whole genome shotgun (WGS) entry which is preliminary data.</text>
</comment>
<evidence type="ECO:0000313" key="2">
    <source>
        <dbReference type="EMBL" id="GGM26895.1"/>
    </source>
</evidence>
<dbReference type="Pfam" id="PF01464">
    <property type="entry name" value="SLT"/>
    <property type="match status" value="1"/>
</dbReference>
<sequence length="207" mass="22288">MDIRLLQSMMQAQAMANFSSGNSANTASSASMFEQMFQTMLHEMGSTTDNTSSIRKNIGSPNTLTNNNLYPTISPLQQTMSGSNDVSTIIEQASAKYGVDQKLIQSVIKAESNFNKDAVSSAGAQGYMQLMPATAAGLGVTDSFDAHQNIFGGTNYLSQMLNRYQGDTSLALAAYNAGPGNVAKYDGIPPFKETQNYVNKVMRNYLA</sequence>
<dbReference type="PANTHER" id="PTHR37423">
    <property type="entry name" value="SOLUBLE LYTIC MUREIN TRANSGLYCOSYLASE-RELATED"/>
    <property type="match status" value="1"/>
</dbReference>
<dbReference type="InterPro" id="IPR023346">
    <property type="entry name" value="Lysozyme-like_dom_sf"/>
</dbReference>
<feature type="domain" description="Transglycosylase SLT" evidence="1">
    <location>
        <begin position="90"/>
        <end position="197"/>
    </location>
</feature>
<dbReference type="PANTHER" id="PTHR37423:SF2">
    <property type="entry name" value="MEMBRANE-BOUND LYTIC MUREIN TRANSGLYCOSYLASE C"/>
    <property type="match status" value="1"/>
</dbReference>
<evidence type="ECO:0000313" key="3">
    <source>
        <dbReference type="Proteomes" id="UP000618460"/>
    </source>
</evidence>
<dbReference type="RefSeq" id="WP_117154794.1">
    <property type="nucleotide sequence ID" value="NZ_BMLG01000003.1"/>
</dbReference>
<accession>A0A917TKW4</accession>
<protein>
    <submittedName>
        <fullName evidence="2">Murein lytic transglycosylase YjbJ</fullName>
    </submittedName>
</protein>
<dbReference type="Proteomes" id="UP000618460">
    <property type="component" value="Unassembled WGS sequence"/>
</dbReference>
<gene>
    <name evidence="2" type="primary">yjbJ</name>
    <name evidence="2" type="ORF">GCM10011351_10810</name>
</gene>
<name>A0A917TKW4_9BACI</name>
<dbReference type="EMBL" id="BMLG01000003">
    <property type="protein sequence ID" value="GGM26895.1"/>
    <property type="molecule type" value="Genomic_DNA"/>
</dbReference>
<dbReference type="SUPFAM" id="SSF53955">
    <property type="entry name" value="Lysozyme-like"/>
    <property type="match status" value="1"/>
</dbReference>
<proteinExistence type="predicted"/>
<reference evidence="2" key="2">
    <citation type="submission" date="2020-09" db="EMBL/GenBank/DDBJ databases">
        <authorList>
            <person name="Sun Q."/>
            <person name="Zhou Y."/>
        </authorList>
    </citation>
    <scope>NUCLEOTIDE SEQUENCE</scope>
    <source>
        <strain evidence="2">CGMCC 1.6333</strain>
    </source>
</reference>
<reference evidence="2" key="1">
    <citation type="journal article" date="2014" name="Int. J. Syst. Evol. Microbiol.">
        <title>Complete genome sequence of Corynebacterium casei LMG S-19264T (=DSM 44701T), isolated from a smear-ripened cheese.</title>
        <authorList>
            <consortium name="US DOE Joint Genome Institute (JGI-PGF)"/>
            <person name="Walter F."/>
            <person name="Albersmeier A."/>
            <person name="Kalinowski J."/>
            <person name="Ruckert C."/>
        </authorList>
    </citation>
    <scope>NUCLEOTIDE SEQUENCE</scope>
    <source>
        <strain evidence="2">CGMCC 1.6333</strain>
    </source>
</reference>
<dbReference type="OrthoDB" id="9815002at2"/>
<dbReference type="AlphaFoldDB" id="A0A917TKW4"/>
<dbReference type="CDD" id="cd00254">
    <property type="entry name" value="LT-like"/>
    <property type="match status" value="1"/>
</dbReference>
<keyword evidence="3" id="KW-1185">Reference proteome</keyword>